<evidence type="ECO:0000313" key="11">
    <source>
        <dbReference type="Proteomes" id="UP000663845"/>
    </source>
</evidence>
<comment type="caution">
    <text evidence="10">The sequence shown here is derived from an EMBL/GenBank/DDBJ whole genome shotgun (WGS) entry which is preliminary data.</text>
</comment>
<keyword evidence="7" id="KW-0812">Transmembrane</keyword>
<dbReference type="InterPro" id="IPR000718">
    <property type="entry name" value="Peptidase_M13"/>
</dbReference>
<name>A0A815ECT0_9BILA</name>
<feature type="domain" description="Peptidase M13 C-terminal" evidence="8">
    <location>
        <begin position="808"/>
        <end position="1014"/>
    </location>
</feature>
<proteinExistence type="predicted"/>
<accession>A0A815ECT0</accession>
<keyword evidence="2" id="KW-0645">Protease</keyword>
<dbReference type="AlphaFoldDB" id="A0A815ECT0"/>
<dbReference type="PANTHER" id="PTHR11733">
    <property type="entry name" value="ZINC METALLOPROTEASE FAMILY M13 NEPRILYSIN-RELATED"/>
    <property type="match status" value="1"/>
</dbReference>
<dbReference type="Pfam" id="PF05649">
    <property type="entry name" value="Peptidase_M13_N"/>
    <property type="match status" value="1"/>
</dbReference>
<protein>
    <submittedName>
        <fullName evidence="10">Uncharacterized protein</fullName>
    </submittedName>
</protein>
<comment type="cofactor">
    <cofactor evidence="1">
        <name>Zn(2+)</name>
        <dbReference type="ChEBI" id="CHEBI:29105"/>
    </cofactor>
</comment>
<dbReference type="InterPro" id="IPR042089">
    <property type="entry name" value="Peptidase_M13_dom_2"/>
</dbReference>
<dbReference type="Pfam" id="PF01431">
    <property type="entry name" value="Peptidase_M13"/>
    <property type="match status" value="2"/>
</dbReference>
<organism evidence="10 11">
    <name type="scientific">Adineta steineri</name>
    <dbReference type="NCBI Taxonomy" id="433720"/>
    <lineage>
        <taxon>Eukaryota</taxon>
        <taxon>Metazoa</taxon>
        <taxon>Spiralia</taxon>
        <taxon>Gnathifera</taxon>
        <taxon>Rotifera</taxon>
        <taxon>Eurotatoria</taxon>
        <taxon>Bdelloidea</taxon>
        <taxon>Adinetida</taxon>
        <taxon>Adinetidae</taxon>
        <taxon>Adineta</taxon>
    </lineage>
</organism>
<feature type="domain" description="Peptidase M13 C-terminal" evidence="8">
    <location>
        <begin position="530"/>
        <end position="729"/>
    </location>
</feature>
<dbReference type="GO" id="GO:0005886">
    <property type="term" value="C:plasma membrane"/>
    <property type="evidence" value="ECO:0007669"/>
    <property type="project" value="TreeGrafter"/>
</dbReference>
<dbReference type="CDD" id="cd08662">
    <property type="entry name" value="M13"/>
    <property type="match status" value="2"/>
</dbReference>
<dbReference type="GO" id="GO:0046872">
    <property type="term" value="F:metal ion binding"/>
    <property type="evidence" value="ECO:0007669"/>
    <property type="project" value="UniProtKB-KW"/>
</dbReference>
<evidence type="ECO:0000259" key="9">
    <source>
        <dbReference type="Pfam" id="PF05649"/>
    </source>
</evidence>
<keyword evidence="7" id="KW-0472">Membrane</keyword>
<dbReference type="Gene3D" id="1.10.1380.10">
    <property type="entry name" value="Neutral endopeptidase , domain2"/>
    <property type="match status" value="1"/>
</dbReference>
<dbReference type="PANTHER" id="PTHR11733:SF133">
    <property type="entry name" value="PHOSPHATE-REGULATING NEUTRAL ENDOPEPTIDASE PHEX"/>
    <property type="match status" value="1"/>
</dbReference>
<evidence type="ECO:0000256" key="2">
    <source>
        <dbReference type="ARBA" id="ARBA00022670"/>
    </source>
</evidence>
<reference evidence="10" key="1">
    <citation type="submission" date="2021-02" db="EMBL/GenBank/DDBJ databases">
        <authorList>
            <person name="Nowell W R."/>
        </authorList>
    </citation>
    <scope>NUCLEOTIDE SEQUENCE</scope>
</reference>
<sequence>MFAHVSEGTFKSISTDSSKSQTCLKRHFVRNLCGIYVFVLVVPAVIFVMNKKTIVNNELCETPYCAKAANYLIESIDETVDPCEDFYQFACGTWIKNSRKPNDSNIFNLLQGQLAYNVIDILTSSSTNDTNEPKAIINTRNFYHSCIDEQHIEDEGISPIFSLINNEFGGWPIIQSSWNNSTFDLLNLLLKLRKYQNNIIFDIGTSIDEKNSTEYALRISQSDLGLGEREYYMNESKITVAYRRYIFDLASILSNDTSTIEQDVNDMFEFEKELAKHYWTTVEQRHRSNATIRTTVGKLRQLFNTTFDFTNYLTSAYASANVTLMDSDLVIVEETDYLYNVSSIIEQVSPRILQNYVIWRFMMNLISALPKRFRSIRDNFDHVLHDTTAELPRTVICGSFVNSVMGFAISKIYIKKYFDDNARNQTFEMIANIRKAFTDALDDSTWMDSMLKTKAIEKALAIDEQIGYPDYLASDNVTQLETQYADYVWDSSFINNILKLLQIKAKGKFQLLRKHVDRKAWDSSPPTVVNAFHVRSKTQITIPAGILQMPFFDKDAPKYLNYGGIGDVIGHEIAHGFDDIGRQFDKDGNRIPWWTDETIEKFIERKTCIVNQYSNFTVPNLNIHANGDKTQDEDITDNIGLRVAFYAYQKFMQANPNADKRLKDLSKYSPKQMFFINYAYTRCAKMTDSSTRNQVLSDDHSLEPFRVNGPTSNFVEFDRAFNCKLGQGNSRVNKCTALAIDEQIGYPDYLASDNVTQLETQYADYVWDSSFINNVLKLFQIKTKEKFQLLRKHVDRKAWDYLPPTTVNAWYELFKNQITIPAGILQMPFFDKNAPKYLNYGGIGRAIGHEITHGFDDIGRQFDKDGNRIPWWTDETIEKFIERKTCIVDQYSNFTVPNLNINANGNKTQGEDIADNGGLRAAFYAYQKFIQANPNADKRLKDLSKYSPIQMFFINYAYTRCAKMTDLHARNQVLSDVHSLGQFRVNGPTSNFVEFDRAFNCKPGQRNSRVNKCTVW</sequence>
<dbReference type="SUPFAM" id="SSF55486">
    <property type="entry name" value="Metalloproteases ('zincins'), catalytic domain"/>
    <property type="match status" value="2"/>
</dbReference>
<keyword evidence="4" id="KW-0378">Hydrolase</keyword>
<evidence type="ECO:0000256" key="4">
    <source>
        <dbReference type="ARBA" id="ARBA00022801"/>
    </source>
</evidence>
<feature type="domain" description="Peptidase M13 N-terminal" evidence="9">
    <location>
        <begin position="82"/>
        <end position="469"/>
    </location>
</feature>
<evidence type="ECO:0000256" key="1">
    <source>
        <dbReference type="ARBA" id="ARBA00001947"/>
    </source>
</evidence>
<evidence type="ECO:0000256" key="7">
    <source>
        <dbReference type="SAM" id="Phobius"/>
    </source>
</evidence>
<keyword evidence="3" id="KW-0479">Metal-binding</keyword>
<gene>
    <name evidence="10" type="ORF">JYZ213_LOCUS32535</name>
</gene>
<evidence type="ECO:0000256" key="6">
    <source>
        <dbReference type="ARBA" id="ARBA00023049"/>
    </source>
</evidence>
<evidence type="ECO:0000256" key="3">
    <source>
        <dbReference type="ARBA" id="ARBA00022723"/>
    </source>
</evidence>
<dbReference type="Gene3D" id="3.40.390.10">
    <property type="entry name" value="Collagenase (Catalytic Domain)"/>
    <property type="match status" value="2"/>
</dbReference>
<dbReference type="PRINTS" id="PR00786">
    <property type="entry name" value="NEPRILYSIN"/>
</dbReference>
<keyword evidence="7" id="KW-1133">Transmembrane helix</keyword>
<dbReference type="EMBL" id="CAJNOG010000583">
    <property type="protein sequence ID" value="CAF1305094.1"/>
    <property type="molecule type" value="Genomic_DNA"/>
</dbReference>
<keyword evidence="6" id="KW-0482">Metalloprotease</keyword>
<evidence type="ECO:0000313" key="10">
    <source>
        <dbReference type="EMBL" id="CAF1305094.1"/>
    </source>
</evidence>
<dbReference type="InterPro" id="IPR018497">
    <property type="entry name" value="Peptidase_M13_C"/>
</dbReference>
<keyword evidence="5" id="KW-0862">Zinc</keyword>
<dbReference type="Proteomes" id="UP000663845">
    <property type="component" value="Unassembled WGS sequence"/>
</dbReference>
<dbReference type="PROSITE" id="PS51885">
    <property type="entry name" value="NEPRILYSIN"/>
    <property type="match status" value="2"/>
</dbReference>
<evidence type="ECO:0000259" key="8">
    <source>
        <dbReference type="Pfam" id="PF01431"/>
    </source>
</evidence>
<dbReference type="GO" id="GO:0004222">
    <property type="term" value="F:metalloendopeptidase activity"/>
    <property type="evidence" value="ECO:0007669"/>
    <property type="project" value="InterPro"/>
</dbReference>
<dbReference type="InterPro" id="IPR008753">
    <property type="entry name" value="Peptidase_M13_N"/>
</dbReference>
<evidence type="ECO:0000256" key="5">
    <source>
        <dbReference type="ARBA" id="ARBA00022833"/>
    </source>
</evidence>
<feature type="transmembrane region" description="Helical" evidence="7">
    <location>
        <begin position="28"/>
        <end position="49"/>
    </location>
</feature>
<dbReference type="GO" id="GO:0016485">
    <property type="term" value="P:protein processing"/>
    <property type="evidence" value="ECO:0007669"/>
    <property type="project" value="TreeGrafter"/>
</dbReference>
<dbReference type="InterPro" id="IPR024079">
    <property type="entry name" value="MetalloPept_cat_dom_sf"/>
</dbReference>